<dbReference type="InterPro" id="IPR047110">
    <property type="entry name" value="GABD/Sad-like"/>
</dbReference>
<keyword evidence="2" id="KW-0521">NADP</keyword>
<dbReference type="Pfam" id="PF00171">
    <property type="entry name" value="Aldedh"/>
    <property type="match status" value="1"/>
</dbReference>
<dbReference type="InterPro" id="IPR044148">
    <property type="entry name" value="ALDH_GabD1-like"/>
</dbReference>
<evidence type="ECO:0000256" key="3">
    <source>
        <dbReference type="ARBA" id="ARBA00023002"/>
    </source>
</evidence>
<evidence type="ECO:0000259" key="4">
    <source>
        <dbReference type="Pfam" id="PF00171"/>
    </source>
</evidence>
<dbReference type="SUPFAM" id="SSF53720">
    <property type="entry name" value="ALDH-like"/>
    <property type="match status" value="1"/>
</dbReference>
<evidence type="ECO:0000313" key="6">
    <source>
        <dbReference type="Proteomes" id="UP001239019"/>
    </source>
</evidence>
<dbReference type="PROSITE" id="PS00070">
    <property type="entry name" value="ALDEHYDE_DEHYDR_CYS"/>
    <property type="match status" value="1"/>
</dbReference>
<dbReference type="InterPro" id="IPR016161">
    <property type="entry name" value="Ald_DH/histidinol_DH"/>
</dbReference>
<evidence type="ECO:0000256" key="1">
    <source>
        <dbReference type="ARBA" id="ARBA00009986"/>
    </source>
</evidence>
<dbReference type="InterPro" id="IPR016163">
    <property type="entry name" value="Ald_DH_C"/>
</dbReference>
<keyword evidence="6" id="KW-1185">Reference proteome</keyword>
<dbReference type="Proteomes" id="UP001239019">
    <property type="component" value="Unassembled WGS sequence"/>
</dbReference>
<dbReference type="InterPro" id="IPR015590">
    <property type="entry name" value="Aldehyde_DH_dom"/>
</dbReference>
<evidence type="ECO:0000256" key="2">
    <source>
        <dbReference type="ARBA" id="ARBA00022857"/>
    </source>
</evidence>
<sequence>MRSINPASEEDVDVINAWDGPAIEQALEKTALAAAAWADLSIDRRTELLGKLGDLLRRHRDECAELITREMGKCIAEARTEIEKCAWLCDYYADTAAQGLADEVVHTDARRSYVHYAPLGTVLGIMPWNFPFWQVIRFAAPAVTAGNTALLKHAGNVPGCARKLESLFRGAGYPEGVFLHLPVETEQVRAIIEDERVHAVTLTGSERAGSVVAAQAGRALKKTVLELGGSDAFIVLDDADLAEAVQWGVKARFQANGQSCIAAKRFILDERIADSFLERFKAAAAELRMGDPMDEATTLGPMARRDLRDELHAQVEDALAQGAEAVLGCERPSGRGWYYPASILDGIRPGMRAWSEELFGPVATVIRVANDQEALAVANDSPFGLGGSIWTRDLARGERLALKLASGGAYVNAMTKSDPRTPFGGIKRSGYGRELGVFGLREFVNIRTVWMA</sequence>
<dbReference type="EMBL" id="JAVDDT010000006">
    <property type="protein sequence ID" value="MDQ2070276.1"/>
    <property type="molecule type" value="Genomic_DNA"/>
</dbReference>
<dbReference type="CDD" id="cd07100">
    <property type="entry name" value="ALDH_SSADH1_GabD1"/>
    <property type="match status" value="1"/>
</dbReference>
<gene>
    <name evidence="5" type="ORF">RBH19_10330</name>
</gene>
<keyword evidence="3" id="KW-0560">Oxidoreductase</keyword>
<protein>
    <submittedName>
        <fullName evidence="5">NAD-dependent succinate-semialdehyde dehydrogenase</fullName>
    </submittedName>
</protein>
<evidence type="ECO:0000313" key="5">
    <source>
        <dbReference type="EMBL" id="MDQ2070276.1"/>
    </source>
</evidence>
<comment type="caution">
    <text evidence="5">The sequence shown here is derived from an EMBL/GenBank/DDBJ whole genome shotgun (WGS) entry which is preliminary data.</text>
</comment>
<comment type="similarity">
    <text evidence="1">Belongs to the aldehyde dehydrogenase family.</text>
</comment>
<name>A0ABU0W8E7_9GAMM</name>
<dbReference type="Gene3D" id="3.40.309.10">
    <property type="entry name" value="Aldehyde Dehydrogenase, Chain A, domain 2"/>
    <property type="match status" value="1"/>
</dbReference>
<accession>A0ABU0W8E7</accession>
<organism evidence="5 6">
    <name type="scientific">Natronospira bacteriovora</name>
    <dbReference type="NCBI Taxonomy" id="3069753"/>
    <lineage>
        <taxon>Bacteria</taxon>
        <taxon>Pseudomonadati</taxon>
        <taxon>Pseudomonadota</taxon>
        <taxon>Gammaproteobacteria</taxon>
        <taxon>Natronospirales</taxon>
        <taxon>Natronospiraceae</taxon>
        <taxon>Natronospira</taxon>
    </lineage>
</organism>
<dbReference type="InterPro" id="IPR016160">
    <property type="entry name" value="Ald_DH_CS_CYS"/>
</dbReference>
<dbReference type="InterPro" id="IPR016162">
    <property type="entry name" value="Ald_DH_N"/>
</dbReference>
<feature type="domain" description="Aldehyde dehydrogenase" evidence="4">
    <location>
        <begin position="2"/>
        <end position="449"/>
    </location>
</feature>
<proteinExistence type="inferred from homology"/>
<dbReference type="PANTHER" id="PTHR43217">
    <property type="entry name" value="SUCCINATE SEMIALDEHYDE DEHYDROGENASE [NAD(P)+] SAD"/>
    <property type="match status" value="1"/>
</dbReference>
<dbReference type="PANTHER" id="PTHR43217:SF1">
    <property type="entry name" value="SUCCINATE SEMIALDEHYDE DEHYDROGENASE [NAD(P)+] SAD"/>
    <property type="match status" value="1"/>
</dbReference>
<reference evidence="5 6" key="1">
    <citation type="submission" date="2023-08" db="EMBL/GenBank/DDBJ databases">
        <title>Whole-genome sequencing of halo(alkali)philic microorganisms from hypersaline lakes.</title>
        <authorList>
            <person name="Sorokin D.Y."/>
            <person name="Abbas B."/>
            <person name="Merkel A.Y."/>
        </authorList>
    </citation>
    <scope>NUCLEOTIDE SEQUENCE [LARGE SCALE GENOMIC DNA]</scope>
    <source>
        <strain evidence="5 6">AB-CW4</strain>
    </source>
</reference>
<dbReference type="Gene3D" id="3.40.605.10">
    <property type="entry name" value="Aldehyde Dehydrogenase, Chain A, domain 1"/>
    <property type="match status" value="1"/>
</dbReference>
<dbReference type="RefSeq" id="WP_306728799.1">
    <property type="nucleotide sequence ID" value="NZ_JAVDDT010000006.1"/>
</dbReference>